<protein>
    <submittedName>
        <fullName evidence="2">Metal-dependent hydrolases of the beta-lactamase superfamily I</fullName>
    </submittedName>
</protein>
<evidence type="ECO:0000259" key="1">
    <source>
        <dbReference type="SMART" id="SM00849"/>
    </source>
</evidence>
<evidence type="ECO:0000313" key="2">
    <source>
        <dbReference type="EMBL" id="BAQ17621.1"/>
    </source>
</evidence>
<dbReference type="STRING" id="1384459.GL4_2178"/>
<feature type="domain" description="Metallo-beta-lactamase" evidence="1">
    <location>
        <begin position="35"/>
        <end position="235"/>
    </location>
</feature>
<dbReference type="Proteomes" id="UP000031643">
    <property type="component" value="Chromosome"/>
</dbReference>
<keyword evidence="2" id="KW-0378">Hydrolase</keyword>
<dbReference type="KEGG" id="mcg:GL4_2178"/>
<dbReference type="GO" id="GO:0016787">
    <property type="term" value="F:hydrolase activity"/>
    <property type="evidence" value="ECO:0007669"/>
    <property type="project" value="UniProtKB-KW"/>
</dbReference>
<dbReference type="PANTHER" id="PTHR42663:SF6">
    <property type="entry name" value="HYDROLASE C777.06C-RELATED"/>
    <property type="match status" value="1"/>
</dbReference>
<dbReference type="SMART" id="SM00849">
    <property type="entry name" value="Lactamase_B"/>
    <property type="match status" value="1"/>
</dbReference>
<gene>
    <name evidence="2" type="ORF">GL4_2178</name>
</gene>
<reference evidence="2 3" key="1">
    <citation type="submission" date="2014-09" db="EMBL/GenBank/DDBJ databases">
        <title>Genome sequencing of Methyloceanibacter caenitepidi Gela4.</title>
        <authorList>
            <person name="Takeuchi M."/>
            <person name="Susumu S."/>
            <person name="Kamagata Y."/>
            <person name="Oshima K."/>
            <person name="Hattori M."/>
            <person name="Iwasaki W."/>
        </authorList>
    </citation>
    <scope>NUCLEOTIDE SEQUENCE [LARGE SCALE GENOMIC DNA]</scope>
    <source>
        <strain evidence="2 3">Gela4</strain>
    </source>
</reference>
<sequence>MSLRATILGCGTSGGVPRIGNQWGACDPSNPKNRRRRCALLVEREGDNGVTRVLVDTPPDLREQLNDADVGLLDGVLYTHDHADHVHGIDDLRMVAYNGHRRVDVYYLKEAGDVLRQRFDYCFETPPGSEYPPVLNGHEVTPGEPIVIDGPGGPIEAVPFLQQHGSTDSLGYRFGGLAYSPDVSDFPEGSWPMLEGLDVWILDALRYTGHPSHLSVDEALGWVRRMQPKRAIFTHMHVDLDYETLKEQLPDGIEPAYDGMVITTG</sequence>
<dbReference type="InterPro" id="IPR036866">
    <property type="entry name" value="RibonucZ/Hydroxyglut_hydro"/>
</dbReference>
<dbReference type="CDD" id="cd16279">
    <property type="entry name" value="metallo-hydrolase-like_MBL-fold"/>
    <property type="match status" value="1"/>
</dbReference>
<evidence type="ECO:0000313" key="3">
    <source>
        <dbReference type="Proteomes" id="UP000031643"/>
    </source>
</evidence>
<dbReference type="EMBL" id="AP014648">
    <property type="protein sequence ID" value="BAQ17621.1"/>
    <property type="molecule type" value="Genomic_DNA"/>
</dbReference>
<dbReference type="Gene3D" id="3.60.15.10">
    <property type="entry name" value="Ribonuclease Z/Hydroxyacylglutathione hydrolase-like"/>
    <property type="match status" value="1"/>
</dbReference>
<dbReference type="HOGENOM" id="CLU_044538_2_1_5"/>
<dbReference type="SUPFAM" id="SSF56281">
    <property type="entry name" value="Metallo-hydrolase/oxidoreductase"/>
    <property type="match status" value="1"/>
</dbReference>
<dbReference type="PANTHER" id="PTHR42663">
    <property type="entry name" value="HYDROLASE C777.06C-RELATED-RELATED"/>
    <property type="match status" value="1"/>
</dbReference>
<dbReference type="AlphaFoldDB" id="A0A0A8K498"/>
<dbReference type="OrthoDB" id="9781189at2"/>
<dbReference type="RefSeq" id="WP_045367319.1">
    <property type="nucleotide sequence ID" value="NZ_AP014648.1"/>
</dbReference>
<dbReference type="Pfam" id="PF12706">
    <property type="entry name" value="Lactamase_B_2"/>
    <property type="match status" value="1"/>
</dbReference>
<proteinExistence type="predicted"/>
<accession>A0A0A8K498</accession>
<dbReference type="InterPro" id="IPR001279">
    <property type="entry name" value="Metallo-B-lactamas"/>
</dbReference>
<organism evidence="2 3">
    <name type="scientific">Methyloceanibacter caenitepidi</name>
    <dbReference type="NCBI Taxonomy" id="1384459"/>
    <lineage>
        <taxon>Bacteria</taxon>
        <taxon>Pseudomonadati</taxon>
        <taxon>Pseudomonadota</taxon>
        <taxon>Alphaproteobacteria</taxon>
        <taxon>Hyphomicrobiales</taxon>
        <taxon>Hyphomicrobiaceae</taxon>
        <taxon>Methyloceanibacter</taxon>
    </lineage>
</organism>
<name>A0A0A8K498_9HYPH</name>
<keyword evidence="3" id="KW-1185">Reference proteome</keyword>